<dbReference type="GO" id="GO:0006542">
    <property type="term" value="P:glutamine biosynthetic process"/>
    <property type="evidence" value="ECO:0007669"/>
    <property type="project" value="InterPro"/>
</dbReference>
<accession>A0A2T4MH21</accession>
<keyword evidence="11" id="KW-1185">Reference proteome</keyword>
<dbReference type="Gene3D" id="3.10.20.70">
    <property type="entry name" value="Glutamine synthetase, N-terminal domain"/>
    <property type="match status" value="1"/>
</dbReference>
<dbReference type="SUPFAM" id="SSF54368">
    <property type="entry name" value="Glutamine synthetase, N-terminal domain"/>
    <property type="match status" value="1"/>
</dbReference>
<protein>
    <submittedName>
        <fullName evidence="9">Glutamine synthetase</fullName>
    </submittedName>
</protein>
<evidence type="ECO:0000259" key="7">
    <source>
        <dbReference type="PROSITE" id="PS51986"/>
    </source>
</evidence>
<evidence type="ECO:0000256" key="2">
    <source>
        <dbReference type="ARBA" id="ARBA00022598"/>
    </source>
</evidence>
<dbReference type="PROSITE" id="PS51986">
    <property type="entry name" value="GS_BETA_GRASP"/>
    <property type="match status" value="1"/>
</dbReference>
<evidence type="ECO:0000256" key="1">
    <source>
        <dbReference type="ARBA" id="ARBA00009897"/>
    </source>
</evidence>
<organism evidence="9 12">
    <name type="scientific">Staphylococcus agnetis</name>
    <dbReference type="NCBI Taxonomy" id="985762"/>
    <lineage>
        <taxon>Bacteria</taxon>
        <taxon>Bacillati</taxon>
        <taxon>Bacillota</taxon>
        <taxon>Bacilli</taxon>
        <taxon>Bacillales</taxon>
        <taxon>Staphylococcaceae</taxon>
        <taxon>Staphylococcus</taxon>
    </lineage>
</organism>
<reference evidence="9" key="2">
    <citation type="submission" date="2019-11" db="EMBL/GenBank/DDBJ databases">
        <title>Whole genome comparisons of Staphylococcus agnetis isolates from cattle and chickens.</title>
        <authorList>
            <person name="Rhoads D."/>
            <person name="Shwani A."/>
            <person name="Adkins P."/>
            <person name="Calcutt M."/>
            <person name="Middleton J."/>
        </authorList>
    </citation>
    <scope>NUCLEOTIDE SEQUENCE</scope>
    <source>
        <strain evidence="9">1387</strain>
    </source>
</reference>
<gene>
    <name evidence="10" type="ORF">B9M88_01450</name>
    <name evidence="9" type="ORF">GLV84_03315</name>
</gene>
<comment type="caution">
    <text evidence="9">The sequence shown here is derived from an EMBL/GenBank/DDBJ whole genome shotgun (WGS) entry which is preliminary data.</text>
</comment>
<feature type="domain" description="GS catalytic" evidence="8">
    <location>
        <begin position="131"/>
        <end position="466"/>
    </location>
</feature>
<dbReference type="Gene3D" id="3.30.590.10">
    <property type="entry name" value="Glutamine synthetase/guanido kinase, catalytic domain"/>
    <property type="match status" value="1"/>
</dbReference>
<dbReference type="InterPro" id="IPR014746">
    <property type="entry name" value="Gln_synth/guanido_kin_cat_dom"/>
</dbReference>
<dbReference type="GO" id="GO:0042402">
    <property type="term" value="P:biogenic amine catabolic process"/>
    <property type="evidence" value="ECO:0007669"/>
    <property type="project" value="UniProtKB-ARBA"/>
</dbReference>
<evidence type="ECO:0000313" key="9">
    <source>
        <dbReference type="EMBL" id="NJI01888.1"/>
    </source>
</evidence>
<dbReference type="GO" id="GO:0005524">
    <property type="term" value="F:ATP binding"/>
    <property type="evidence" value="ECO:0007669"/>
    <property type="project" value="UniProtKB-KW"/>
</dbReference>
<dbReference type="PROSITE" id="PS51987">
    <property type="entry name" value="GS_CATALYTIC"/>
    <property type="match status" value="1"/>
</dbReference>
<evidence type="ECO:0000313" key="12">
    <source>
        <dbReference type="Proteomes" id="UP000646308"/>
    </source>
</evidence>
<evidence type="ECO:0000256" key="6">
    <source>
        <dbReference type="RuleBase" id="RU000384"/>
    </source>
</evidence>
<dbReference type="FunFam" id="3.30.590.10:FF:000005">
    <property type="entry name" value="Probable glutamine synthetase"/>
    <property type="match status" value="1"/>
</dbReference>
<keyword evidence="2" id="KW-0436">Ligase</keyword>
<reference evidence="10 11" key="1">
    <citation type="submission" date="2017-04" db="EMBL/GenBank/DDBJ databases">
        <title>Staphylococcus agnetis, a potential pathogen in the broiler production.</title>
        <authorList>
            <person name="Poulsen L."/>
        </authorList>
    </citation>
    <scope>NUCLEOTIDE SEQUENCE [LARGE SCALE GENOMIC DNA]</scope>
    <source>
        <strain evidence="10 11">723_310714_2_2_spleen</strain>
    </source>
</reference>
<evidence type="ECO:0000259" key="8">
    <source>
        <dbReference type="PROSITE" id="PS51987"/>
    </source>
</evidence>
<comment type="similarity">
    <text evidence="1 5 6">Belongs to the glutamine synthetase family.</text>
</comment>
<keyword evidence="4" id="KW-0067">ATP-binding</keyword>
<dbReference type="GO" id="GO:0006576">
    <property type="term" value="P:biogenic amine metabolic process"/>
    <property type="evidence" value="ECO:0007669"/>
    <property type="project" value="UniProtKB-ARBA"/>
</dbReference>
<dbReference type="SUPFAM" id="SSF55931">
    <property type="entry name" value="Glutamine synthetase/guanido kinase"/>
    <property type="match status" value="1"/>
</dbReference>
<dbReference type="RefSeq" id="WP_060551964.1">
    <property type="nucleotide sequence ID" value="NZ_CP009623.1"/>
</dbReference>
<dbReference type="GO" id="GO:0004356">
    <property type="term" value="F:glutamine synthetase activity"/>
    <property type="evidence" value="ECO:0007669"/>
    <property type="project" value="InterPro"/>
</dbReference>
<dbReference type="SMART" id="SM01230">
    <property type="entry name" value="Gln-synt_C"/>
    <property type="match status" value="1"/>
</dbReference>
<feature type="domain" description="GS beta-grasp" evidence="7">
    <location>
        <begin position="27"/>
        <end position="123"/>
    </location>
</feature>
<evidence type="ECO:0000256" key="4">
    <source>
        <dbReference type="ARBA" id="ARBA00022840"/>
    </source>
</evidence>
<sequence>MLHESNHNQPLEGNISKDELLAAIKQGDIDTVVLGFCDMQGRIMGKRMTGDYCLENDISEGTHFCNYLLGTNFEMDTNDGYEYMNWDKGYGDYLAVPDWDTLKVVPWFDKTALVLCDVYTEDGSSLIDIAPRNILKKQLEKASQYGFDPYLASELEFYLFRDTFEAINNRGYNTLNPAGHLNEDYNLLQGTKNEPLYQKIRHLMSKMNIFIESSKGEAYKGQHEINLKYSKALKAADQHVLFKHGMKEICIQNDHSVTFMAKPFQEWTGSSGHIHISLMKKGTKENAFYSGHDAQPMSETMQHFLAGVMTYTQEFALLFAPHVNSYKRFAPNSWAPVSIAWSRDNRSAGYRVVGNQHALRFESRIPGSDMNPYLAYSALIGAGLYGIEHQLELPEELKGNAYLNQSVKQIPSSLHEAIQHWKQSDVVKEVLGEDVWKHYLHTAQLELNDFDSYVTTWERQRYFEQS</sequence>
<dbReference type="EMBL" id="WMFL01000051">
    <property type="protein sequence ID" value="NJI01888.1"/>
    <property type="molecule type" value="Genomic_DNA"/>
</dbReference>
<dbReference type="PANTHER" id="PTHR43785">
    <property type="entry name" value="GAMMA-GLUTAMYLPUTRESCINE SYNTHETASE"/>
    <property type="match status" value="1"/>
</dbReference>
<dbReference type="PANTHER" id="PTHR43785:SF12">
    <property type="entry name" value="TYPE-1 GLUTAMINE SYNTHETASE 2"/>
    <property type="match status" value="1"/>
</dbReference>
<name>A0A2T4MH21_9STAP</name>
<dbReference type="OrthoDB" id="9807095at2"/>
<dbReference type="EMBL" id="NEFX01000002">
    <property type="protein sequence ID" value="OTW32059.1"/>
    <property type="molecule type" value="Genomic_DNA"/>
</dbReference>
<dbReference type="InterPro" id="IPR008146">
    <property type="entry name" value="Gln_synth_cat_dom"/>
</dbReference>
<evidence type="ECO:0000256" key="3">
    <source>
        <dbReference type="ARBA" id="ARBA00022741"/>
    </source>
</evidence>
<evidence type="ECO:0000256" key="5">
    <source>
        <dbReference type="PROSITE-ProRule" id="PRU01330"/>
    </source>
</evidence>
<dbReference type="Pfam" id="PF00120">
    <property type="entry name" value="Gln-synt_C"/>
    <property type="match status" value="1"/>
</dbReference>
<evidence type="ECO:0000313" key="10">
    <source>
        <dbReference type="EMBL" id="OTW32059.1"/>
    </source>
</evidence>
<keyword evidence="3" id="KW-0547">Nucleotide-binding</keyword>
<dbReference type="Proteomes" id="UP000646308">
    <property type="component" value="Unassembled WGS sequence"/>
</dbReference>
<dbReference type="InterPro" id="IPR036651">
    <property type="entry name" value="Gln_synt_N_sf"/>
</dbReference>
<dbReference type="InterPro" id="IPR008147">
    <property type="entry name" value="Gln_synt_N"/>
</dbReference>
<dbReference type="AlphaFoldDB" id="A0A2T4MH21"/>
<dbReference type="KEGG" id="sagq:EP23_08875"/>
<dbReference type="Proteomes" id="UP000195208">
    <property type="component" value="Unassembled WGS sequence"/>
</dbReference>
<proteinExistence type="inferred from homology"/>
<dbReference type="GeneID" id="57692710"/>
<evidence type="ECO:0000313" key="11">
    <source>
        <dbReference type="Proteomes" id="UP000195208"/>
    </source>
</evidence>